<dbReference type="InterPro" id="IPR000719">
    <property type="entry name" value="Prot_kinase_dom"/>
</dbReference>
<dbReference type="PROSITE" id="PS50011">
    <property type="entry name" value="PROTEIN_KINASE_DOM"/>
    <property type="match status" value="1"/>
</dbReference>
<protein>
    <submittedName>
        <fullName evidence="5">SCY1-like protein 2 isoform X8</fullName>
    </submittedName>
</protein>
<organism evidence="4 5">
    <name type="scientific">Glossina fuscipes</name>
    <dbReference type="NCBI Taxonomy" id="7396"/>
    <lineage>
        <taxon>Eukaryota</taxon>
        <taxon>Metazoa</taxon>
        <taxon>Ecdysozoa</taxon>
        <taxon>Arthropoda</taxon>
        <taxon>Hexapoda</taxon>
        <taxon>Insecta</taxon>
        <taxon>Pterygota</taxon>
        <taxon>Neoptera</taxon>
        <taxon>Endopterygota</taxon>
        <taxon>Diptera</taxon>
        <taxon>Brachycera</taxon>
        <taxon>Muscomorpha</taxon>
        <taxon>Hippoboscoidea</taxon>
        <taxon>Glossinidae</taxon>
        <taxon>Glossina</taxon>
    </lineage>
</organism>
<evidence type="ECO:0000259" key="3">
    <source>
        <dbReference type="PROSITE" id="PS50011"/>
    </source>
</evidence>
<gene>
    <name evidence="5" type="primary">LOC119645199</name>
</gene>
<dbReference type="CDD" id="cd14011">
    <property type="entry name" value="PK_SCY1_like"/>
    <property type="match status" value="1"/>
</dbReference>
<dbReference type="AlphaFoldDB" id="A0A9C6DRX6"/>
<evidence type="ECO:0000256" key="1">
    <source>
        <dbReference type="ARBA" id="ARBA00038349"/>
    </source>
</evidence>
<dbReference type="SUPFAM" id="SSF48371">
    <property type="entry name" value="ARM repeat"/>
    <property type="match status" value="1"/>
</dbReference>
<name>A0A9C6DRX6_9MUSC</name>
<dbReference type="GO" id="GO:0005524">
    <property type="term" value="F:ATP binding"/>
    <property type="evidence" value="ECO:0007669"/>
    <property type="project" value="InterPro"/>
</dbReference>
<dbReference type="InterPro" id="IPR051177">
    <property type="entry name" value="CIK-Related_Protein"/>
</dbReference>
<dbReference type="PANTHER" id="PTHR12984">
    <property type="entry name" value="SCY1-RELATED S/T PROTEIN KINASE-LIKE"/>
    <property type="match status" value="1"/>
</dbReference>
<dbReference type="Gene3D" id="1.25.10.10">
    <property type="entry name" value="Leucine-rich Repeat Variant"/>
    <property type="match status" value="1"/>
</dbReference>
<sequence>MQTRIFLNSQAQPGFNDFSGNVGVSSGSINPTNIIIGGNNLTGASSSAAINIGSGSGGGGVGGGGGGGIAVGPKRQGSFSNVFAKLIDGMPAGTMFSKFKSANIPSAAPNVADTNPIKQYFDIGKQIACAGPELVWKIHEAFRKSDGKECSIFIFEKRIAEKLHKPRRKETVTELLKTSVKTLERFRHPKILQILHTVEESAETLAFAAEPIYASLANILAFHESKTYENVVPPPTTSGNSPLNQNSVPMPHKPSHAKNYQFLDIELKYGFLQLVEALSYLHYSGHVIHRNVCPSSILVTKRGTWKLSGLEFIERMNETDLNDSIPCQPWSNRLSKMAQPNLNFIAPETQLNSKCSLLSDMFSLGLVICAVFNRGRPLIQAANTTSNYIKQLEMLEENVQKMLPRVPVPLQEATSRLVNKEPTARPTAQLLQLIKYFIDPAVNALKFLDVVNMKDTSQKSHFYKVTLMETMPLIPRKLWWQNVWPMLQAEINNGEVLAAVLQPVITLLQEATHTEYETIMAPTMKVILSSPKSIQATVTLLENLHLIIEKTQREDVNADIMPMLFASFDSSTIQVQNAAVVAITNVYDKIDELSIRRMVLPKVKSVFERNLTDPKIVQNVLVCIERTMDKFEKPQVTDELLVILGDVHIPEPDIIMRTVRIYNKLFTDKVYGVTVEAVAINILPLLLPHTVNPNLNYEQYCQLIEIIHNLLEHIDRHQRNRLKLDNLSIPSPERHRSLRHQFSTDNMNAIPPFNIPNLRIDQRKTSSAEDMARKNSGGSGMLGGWWFGGPASPDSNFLRVANAFPNRRLSDNTLMTPKIRIAPSCASSPGGTPGSGLPTRRHSSIGPQERRGSTINLSPPTHCVFPVRGGSGSSLSVPSTSSYVKSHLLSSTQQGGSMPNTSSSVPFLLSSSMQSIRSRRPSTVLSTGPLGSGTGLWQQLGSGMVRQITSVSGTATPVPLLNINGQRQSVRKCPSLNITFTR</sequence>
<dbReference type="GeneID" id="119645199"/>
<evidence type="ECO:0000313" key="4">
    <source>
        <dbReference type="Proteomes" id="UP000092443"/>
    </source>
</evidence>
<feature type="compositionally biased region" description="Low complexity" evidence="2">
    <location>
        <begin position="823"/>
        <end position="838"/>
    </location>
</feature>
<dbReference type="Pfam" id="PF00069">
    <property type="entry name" value="Pkinase"/>
    <property type="match status" value="1"/>
</dbReference>
<dbReference type="GO" id="GO:0004672">
    <property type="term" value="F:protein kinase activity"/>
    <property type="evidence" value="ECO:0007669"/>
    <property type="project" value="InterPro"/>
</dbReference>
<dbReference type="RefSeq" id="XP_037901141.1">
    <property type="nucleotide sequence ID" value="XM_038045213.1"/>
</dbReference>
<dbReference type="Proteomes" id="UP000092443">
    <property type="component" value="Unplaced"/>
</dbReference>
<comment type="similarity">
    <text evidence="1">Belongs to the protein kinase superfamily.</text>
</comment>
<dbReference type="SUPFAM" id="SSF56112">
    <property type="entry name" value="Protein kinase-like (PK-like)"/>
    <property type="match status" value="1"/>
</dbReference>
<accession>A0A9C6DRX6</accession>
<proteinExistence type="inferred from homology"/>
<dbReference type="InterPro" id="IPR016024">
    <property type="entry name" value="ARM-type_fold"/>
</dbReference>
<feature type="region of interest" description="Disordered" evidence="2">
    <location>
        <begin position="822"/>
        <end position="861"/>
    </location>
</feature>
<dbReference type="PANTHER" id="PTHR12984:SF16">
    <property type="entry name" value="BLACK MATCH, ISOFORM H"/>
    <property type="match status" value="1"/>
</dbReference>
<evidence type="ECO:0000256" key="2">
    <source>
        <dbReference type="SAM" id="MobiDB-lite"/>
    </source>
</evidence>
<dbReference type="Gene3D" id="3.30.200.20">
    <property type="entry name" value="Phosphorylase Kinase, domain 1"/>
    <property type="match status" value="1"/>
</dbReference>
<dbReference type="Gene3D" id="1.10.510.10">
    <property type="entry name" value="Transferase(Phosphotransferase) domain 1"/>
    <property type="match status" value="1"/>
</dbReference>
<keyword evidence="4" id="KW-1185">Reference proteome</keyword>
<dbReference type="SMART" id="SM00220">
    <property type="entry name" value="S_TKc"/>
    <property type="match status" value="1"/>
</dbReference>
<feature type="domain" description="Protein kinase" evidence="3">
    <location>
        <begin position="121"/>
        <end position="437"/>
    </location>
</feature>
<dbReference type="InterPro" id="IPR011009">
    <property type="entry name" value="Kinase-like_dom_sf"/>
</dbReference>
<reference evidence="5" key="1">
    <citation type="submission" date="2025-08" db="UniProtKB">
        <authorList>
            <consortium name="RefSeq"/>
        </authorList>
    </citation>
    <scope>IDENTIFICATION</scope>
    <source>
        <tissue evidence="5">Whole body pupa</tissue>
    </source>
</reference>
<evidence type="ECO:0000313" key="5">
    <source>
        <dbReference type="RefSeq" id="XP_037901141.1"/>
    </source>
</evidence>
<dbReference type="InterPro" id="IPR011989">
    <property type="entry name" value="ARM-like"/>
</dbReference>